<sequence length="172" mass="20156">MNQEIWTIGHSTHSLEKFFSMLKSFNIDVLVDVRRHPGSKRYPHFNKDEFENSLKEKGFEYLHLESLGGRRKVQPDSQNTAWRLESFQGYADYLETEEFKIVIDKLKALAKNKKVTIMCAEAVWWSCHRSLLSDYLKCDGWTVLHIMEIDKGTEHPYTKPAKIINGKLDYSL</sequence>
<evidence type="ECO:0000313" key="2">
    <source>
        <dbReference type="Proteomes" id="UP000293952"/>
    </source>
</evidence>
<reference evidence="1 2" key="1">
    <citation type="submission" date="2019-02" db="EMBL/GenBank/DDBJ databases">
        <title>Genome sequence of the sea-ice species Brumimicrobium glaciale.</title>
        <authorList>
            <person name="Bowman J.P."/>
        </authorList>
    </citation>
    <scope>NUCLEOTIDE SEQUENCE [LARGE SCALE GENOMIC DNA]</scope>
    <source>
        <strain evidence="1 2">IC156</strain>
    </source>
</reference>
<dbReference type="Pfam" id="PF04343">
    <property type="entry name" value="DUF488"/>
    <property type="match status" value="1"/>
</dbReference>
<dbReference type="PANTHER" id="PTHR39337">
    <property type="entry name" value="BLR5642 PROTEIN"/>
    <property type="match status" value="1"/>
</dbReference>
<organism evidence="1 2">
    <name type="scientific">Brumimicrobium glaciale</name>
    <dbReference type="NCBI Taxonomy" id="200475"/>
    <lineage>
        <taxon>Bacteria</taxon>
        <taxon>Pseudomonadati</taxon>
        <taxon>Bacteroidota</taxon>
        <taxon>Flavobacteriia</taxon>
        <taxon>Flavobacteriales</taxon>
        <taxon>Crocinitomicaceae</taxon>
        <taxon>Brumimicrobium</taxon>
    </lineage>
</organism>
<comment type="caution">
    <text evidence="1">The sequence shown here is derived from an EMBL/GenBank/DDBJ whole genome shotgun (WGS) entry which is preliminary data.</text>
</comment>
<dbReference type="Proteomes" id="UP000293952">
    <property type="component" value="Unassembled WGS sequence"/>
</dbReference>
<proteinExistence type="predicted"/>
<dbReference type="PIRSF" id="PIRSF024492">
    <property type="entry name" value="UCP024492"/>
    <property type="match status" value="1"/>
</dbReference>
<dbReference type="InterPro" id="IPR014519">
    <property type="entry name" value="UCP024492"/>
</dbReference>
<keyword evidence="2" id="KW-1185">Reference proteome</keyword>
<accession>A0A4Q4KRF4</accession>
<dbReference type="RefSeq" id="WP_130092491.1">
    <property type="nucleotide sequence ID" value="NZ_SETE01000001.1"/>
</dbReference>
<dbReference type="OrthoDB" id="9789109at2"/>
<evidence type="ECO:0000313" key="1">
    <source>
        <dbReference type="EMBL" id="RYM36126.1"/>
    </source>
</evidence>
<dbReference type="AlphaFoldDB" id="A0A4Q4KRF4"/>
<name>A0A4Q4KRF4_9FLAO</name>
<protein>
    <submittedName>
        <fullName evidence="1">DUF488 domain-containing protein</fullName>
    </submittedName>
</protein>
<gene>
    <name evidence="1" type="ORF">ERX46_00435</name>
</gene>
<dbReference type="PANTHER" id="PTHR39337:SF1">
    <property type="entry name" value="BLR5642 PROTEIN"/>
    <property type="match status" value="1"/>
</dbReference>
<dbReference type="EMBL" id="SETE01000001">
    <property type="protein sequence ID" value="RYM36126.1"/>
    <property type="molecule type" value="Genomic_DNA"/>
</dbReference>
<dbReference type="InterPro" id="IPR007438">
    <property type="entry name" value="DUF488"/>
</dbReference>